<dbReference type="FunCoup" id="A0A1U7RZG4">
    <property type="interactions" value="65"/>
</dbReference>
<dbReference type="AlphaFoldDB" id="A0A1U7RZG4"/>
<dbReference type="PROSITE" id="PS00472">
    <property type="entry name" value="SMALL_CYTOKINES_CC"/>
    <property type="match status" value="1"/>
</dbReference>
<evidence type="ECO:0000256" key="11">
    <source>
        <dbReference type="SAM" id="MobiDB-lite"/>
    </source>
</evidence>
<feature type="chain" id="PRO_5010398355" description="C-C motif chemokine" evidence="10">
    <location>
        <begin position="25"/>
        <end position="110"/>
    </location>
</feature>
<comment type="subcellular location">
    <subcellularLocation>
        <location evidence="1 10">Secreted</location>
    </subcellularLocation>
</comment>
<keyword evidence="4 10" id="KW-0202">Cytokine</keyword>
<dbReference type="GO" id="GO:0005615">
    <property type="term" value="C:extracellular space"/>
    <property type="evidence" value="ECO:0007669"/>
    <property type="project" value="UniProtKB-KW"/>
</dbReference>
<dbReference type="PANTHER" id="PTHR12015:SF111">
    <property type="entry name" value="C-C MOTIF CHEMOKINE 17"/>
    <property type="match status" value="1"/>
</dbReference>
<sequence>MAPHLLLLLLLAVLGLRCPQGSDAATDCCLTLSSKRIPPRIVTSYRVQTPESGCRLRAVVFITKQDVKLCASPHAPWVPGLMKKLDKKLQPPHKPQKQKRGPKPQKQDRV</sequence>
<dbReference type="RefSeq" id="XP_006026612.1">
    <property type="nucleotide sequence ID" value="XM_006026550.3"/>
</dbReference>
<dbReference type="InterPro" id="IPR036048">
    <property type="entry name" value="Interleukin_8-like_sf"/>
</dbReference>
<comment type="function">
    <text evidence="9">Chemokine, which displays chemotactic activity for T lymphocytes, preferentially Th2 cells, but not monocytes or granulocytes. Therefore plays an important role in a wide range of inflammatory and immunological processes. Acts by binding to CCR4 at T-cell surface. Mediates GM-CSF/CSF2-driven pain and inflammation. In the brain, required to maintain the typical, highly branched morphology of hippocampal microglia under homeostatic conditions. May be important for the appropriate adaptation of microglial morphology and synaptic plasticity to acute lipopolysaccharide (LPS)-induced neuroinflammation. Plays a role in wound healing, mainly by inducing fibroblast migration into the wound.</text>
</comment>
<dbReference type="CDD" id="cd00272">
    <property type="entry name" value="Chemokine_CC"/>
    <property type="match status" value="1"/>
</dbReference>
<keyword evidence="6 10" id="KW-0732">Signal</keyword>
<evidence type="ECO:0000313" key="14">
    <source>
        <dbReference type="RefSeq" id="XP_006026612.1"/>
    </source>
</evidence>
<evidence type="ECO:0000256" key="9">
    <source>
        <dbReference type="ARBA" id="ARBA00046039"/>
    </source>
</evidence>
<keyword evidence="7" id="KW-1015">Disulfide bond</keyword>
<feature type="signal peptide" evidence="10">
    <location>
        <begin position="1"/>
        <end position="24"/>
    </location>
</feature>
<dbReference type="InParanoid" id="A0A1U7RZG4"/>
<evidence type="ECO:0000256" key="4">
    <source>
        <dbReference type="ARBA" id="ARBA00022514"/>
    </source>
</evidence>
<keyword evidence="13" id="KW-1185">Reference proteome</keyword>
<evidence type="ECO:0000256" key="5">
    <source>
        <dbReference type="ARBA" id="ARBA00022525"/>
    </source>
</evidence>
<dbReference type="KEGG" id="asn:102387355"/>
<feature type="domain" description="Chemokine interleukin-8-like" evidence="12">
    <location>
        <begin position="25"/>
        <end position="85"/>
    </location>
</feature>
<dbReference type="InterPro" id="IPR039809">
    <property type="entry name" value="Chemokine_b/g/d"/>
</dbReference>
<name>A0A1U7RZG4_ALLSI</name>
<dbReference type="PANTHER" id="PTHR12015">
    <property type="entry name" value="SMALL INDUCIBLE CYTOKINE A"/>
    <property type="match status" value="1"/>
</dbReference>
<dbReference type="STRING" id="38654.A0A1U7RZG4"/>
<comment type="similarity">
    <text evidence="2 10">Belongs to the intercrine beta (chemokine CC) family.</text>
</comment>
<proteinExistence type="inferred from homology"/>
<feature type="compositionally biased region" description="Basic residues" evidence="11">
    <location>
        <begin position="90"/>
        <end position="103"/>
    </location>
</feature>
<dbReference type="InterPro" id="IPR001811">
    <property type="entry name" value="Chemokine_IL8-like_dom"/>
</dbReference>
<evidence type="ECO:0000256" key="6">
    <source>
        <dbReference type="ARBA" id="ARBA00022729"/>
    </source>
</evidence>
<keyword evidence="5 10" id="KW-0964">Secreted</keyword>
<reference evidence="14" key="1">
    <citation type="submission" date="2025-08" db="UniProtKB">
        <authorList>
            <consortium name="RefSeq"/>
        </authorList>
    </citation>
    <scope>IDENTIFICATION</scope>
</reference>
<feature type="region of interest" description="Disordered" evidence="11">
    <location>
        <begin position="81"/>
        <end position="110"/>
    </location>
</feature>
<dbReference type="eggNOG" id="ENOG502S8D1">
    <property type="taxonomic scope" value="Eukaryota"/>
</dbReference>
<evidence type="ECO:0000256" key="2">
    <source>
        <dbReference type="ARBA" id="ARBA00010868"/>
    </source>
</evidence>
<dbReference type="Gene3D" id="2.40.50.40">
    <property type="match status" value="1"/>
</dbReference>
<organism evidence="13 14">
    <name type="scientific">Alligator sinensis</name>
    <name type="common">Chinese alligator</name>
    <dbReference type="NCBI Taxonomy" id="38654"/>
    <lineage>
        <taxon>Eukaryota</taxon>
        <taxon>Metazoa</taxon>
        <taxon>Chordata</taxon>
        <taxon>Craniata</taxon>
        <taxon>Vertebrata</taxon>
        <taxon>Euteleostomi</taxon>
        <taxon>Archelosauria</taxon>
        <taxon>Archosauria</taxon>
        <taxon>Crocodylia</taxon>
        <taxon>Alligatoridae</taxon>
        <taxon>Alligatorinae</taxon>
        <taxon>Alligator</taxon>
    </lineage>
</organism>
<dbReference type="GO" id="GO:0006955">
    <property type="term" value="P:immune response"/>
    <property type="evidence" value="ECO:0007669"/>
    <property type="project" value="InterPro"/>
</dbReference>
<dbReference type="GO" id="GO:0006954">
    <property type="term" value="P:inflammatory response"/>
    <property type="evidence" value="ECO:0007669"/>
    <property type="project" value="UniProtKB-KW"/>
</dbReference>
<evidence type="ECO:0000259" key="12">
    <source>
        <dbReference type="SMART" id="SM00199"/>
    </source>
</evidence>
<dbReference type="InterPro" id="IPR000827">
    <property type="entry name" value="Chemokine_CC_CS"/>
</dbReference>
<keyword evidence="8" id="KW-0395">Inflammatory response</keyword>
<evidence type="ECO:0000256" key="10">
    <source>
        <dbReference type="RuleBase" id="RU361150"/>
    </source>
</evidence>
<dbReference type="SMART" id="SM00199">
    <property type="entry name" value="SCY"/>
    <property type="match status" value="1"/>
</dbReference>
<dbReference type="Proteomes" id="UP000189705">
    <property type="component" value="Unplaced"/>
</dbReference>
<dbReference type="GO" id="GO:0008009">
    <property type="term" value="F:chemokine activity"/>
    <property type="evidence" value="ECO:0007669"/>
    <property type="project" value="InterPro"/>
</dbReference>
<evidence type="ECO:0000256" key="8">
    <source>
        <dbReference type="ARBA" id="ARBA00023198"/>
    </source>
</evidence>
<protein>
    <recommendedName>
        <fullName evidence="10">C-C motif chemokine</fullName>
    </recommendedName>
</protein>
<dbReference type="OrthoDB" id="8900217at2759"/>
<evidence type="ECO:0000256" key="7">
    <source>
        <dbReference type="ARBA" id="ARBA00023157"/>
    </source>
</evidence>
<gene>
    <name evidence="14" type="primary">LOC102387355</name>
</gene>
<dbReference type="GeneID" id="102387355"/>
<dbReference type="Pfam" id="PF00048">
    <property type="entry name" value="IL8"/>
    <property type="match status" value="1"/>
</dbReference>
<evidence type="ECO:0000256" key="1">
    <source>
        <dbReference type="ARBA" id="ARBA00004613"/>
    </source>
</evidence>
<dbReference type="FunFam" id="2.40.50.40:FF:000012">
    <property type="entry name" value="C-C motif chemokine"/>
    <property type="match status" value="1"/>
</dbReference>
<keyword evidence="3 10" id="KW-0145">Chemotaxis</keyword>
<evidence type="ECO:0000256" key="3">
    <source>
        <dbReference type="ARBA" id="ARBA00022500"/>
    </source>
</evidence>
<accession>A0A1U7RZG4</accession>
<evidence type="ECO:0000313" key="13">
    <source>
        <dbReference type="Proteomes" id="UP000189705"/>
    </source>
</evidence>
<dbReference type="SUPFAM" id="SSF54117">
    <property type="entry name" value="Interleukin 8-like chemokines"/>
    <property type="match status" value="1"/>
</dbReference>